<dbReference type="Proteomes" id="UP001497535">
    <property type="component" value="Unassembled WGS sequence"/>
</dbReference>
<protein>
    <submittedName>
        <fullName evidence="1">Uncharacterized protein</fullName>
    </submittedName>
</protein>
<sequence>MVNLSGVLIGIQREIEDVKNLVTLVIVVIAGLVLLSGSALLIIYFQSIINFVIAMYLWLNLIGLCIIFVAIIGFIGMVLIKIVKGIVRAVKNLFHKLIELLRGSG</sequence>
<name>A0ACB0XWJ3_MELEN</name>
<evidence type="ECO:0000313" key="1">
    <source>
        <dbReference type="EMBL" id="CAK5020403.1"/>
    </source>
</evidence>
<organism evidence="1 2">
    <name type="scientific">Meloidogyne enterolobii</name>
    <name type="common">Root-knot nematode worm</name>
    <name type="synonym">Meloidogyne mayaguensis</name>
    <dbReference type="NCBI Taxonomy" id="390850"/>
    <lineage>
        <taxon>Eukaryota</taxon>
        <taxon>Metazoa</taxon>
        <taxon>Ecdysozoa</taxon>
        <taxon>Nematoda</taxon>
        <taxon>Chromadorea</taxon>
        <taxon>Rhabditida</taxon>
        <taxon>Tylenchina</taxon>
        <taxon>Tylenchomorpha</taxon>
        <taxon>Tylenchoidea</taxon>
        <taxon>Meloidogynidae</taxon>
        <taxon>Meloidogyninae</taxon>
        <taxon>Meloidogyne</taxon>
    </lineage>
</organism>
<proteinExistence type="predicted"/>
<reference evidence="1" key="1">
    <citation type="submission" date="2023-11" db="EMBL/GenBank/DDBJ databases">
        <authorList>
            <person name="Poullet M."/>
        </authorList>
    </citation>
    <scope>NUCLEOTIDE SEQUENCE</scope>
    <source>
        <strain evidence="1">E1834</strain>
    </source>
</reference>
<dbReference type="EMBL" id="CAVMJV010000003">
    <property type="protein sequence ID" value="CAK5020403.1"/>
    <property type="molecule type" value="Genomic_DNA"/>
</dbReference>
<evidence type="ECO:0000313" key="2">
    <source>
        <dbReference type="Proteomes" id="UP001497535"/>
    </source>
</evidence>
<keyword evidence="2" id="KW-1185">Reference proteome</keyword>
<accession>A0ACB0XWJ3</accession>
<gene>
    <name evidence="1" type="ORF">MENTE1834_LOCUS4427</name>
</gene>
<comment type="caution">
    <text evidence="1">The sequence shown here is derived from an EMBL/GenBank/DDBJ whole genome shotgun (WGS) entry which is preliminary data.</text>
</comment>